<organism evidence="2 3">
    <name type="scientific">Methylomusa anaerophila</name>
    <dbReference type="NCBI Taxonomy" id="1930071"/>
    <lineage>
        <taxon>Bacteria</taxon>
        <taxon>Bacillati</taxon>
        <taxon>Bacillota</taxon>
        <taxon>Negativicutes</taxon>
        <taxon>Selenomonadales</taxon>
        <taxon>Sporomusaceae</taxon>
        <taxon>Methylomusa</taxon>
    </lineage>
</organism>
<gene>
    <name evidence="2" type="primary">cobN_8</name>
    <name evidence="2" type="ORF">MAMMFC1_02846</name>
</gene>
<dbReference type="NCBIfam" id="TIGR02257">
    <property type="entry name" value="cobalto_cobN"/>
    <property type="match status" value="1"/>
</dbReference>
<proteinExistence type="predicted"/>
<reference evidence="2 3" key="1">
    <citation type="journal article" date="2018" name="Int. J. Syst. Evol. Microbiol.">
        <title>Methylomusa anaerophila gen. nov., sp. nov., an anaerobic methanol-utilizing bacterium isolated from a microbial fuel cell.</title>
        <authorList>
            <person name="Amano N."/>
            <person name="Yamamuro A."/>
            <person name="Miyahara M."/>
            <person name="Kouzuma A."/>
            <person name="Abe T."/>
            <person name="Watanabe K."/>
        </authorList>
    </citation>
    <scope>NUCLEOTIDE SEQUENCE [LARGE SCALE GENOMIC DNA]</scope>
    <source>
        <strain evidence="2 3">MMFC1</strain>
    </source>
</reference>
<dbReference type="RefSeq" id="WP_126309096.1">
    <property type="nucleotide sequence ID" value="NZ_AP018449.1"/>
</dbReference>
<keyword evidence="3" id="KW-1185">Reference proteome</keyword>
<dbReference type="EC" id="6.6.1.2" evidence="2"/>
<sequence>MGRILFLTNIDRQYIMMDQARDYLEKEGRLPGGSQVLLLNDASNWGPDCPQMFSGSDLVLFSWMGTSHDTHFLKKATAFLREQGIIHTLLATDPDPEDTVHGVTPAEREIMRTYLLYSGMENYRNLWLWLACTYSNADLAYQKPQPLLWNGIFHPQADTPFTNGREHHRRYCRPDRPTIGILFPRDEWVWADLAYQTALVAEIERQGMNAMAVFSHWARNPEVNAPGVDDTVQAYFYVDGMPVIDVLLNTFKFSLTVGRPVDQEFLHRLDVPVLQAYGLLQPCQDWQDSIEGMTPMEVSCSISMPEFDGIIHGVPVAAKENLPDGTRRYLPIPDRLAAVVRKAGKWARLRRKANSEKKIAIIFHNYPATNSNIGSAQGMDSPASIRLLLQHMAARGYRVDHIPADSQTLMNELLAQATNDRRFLTDEQIENAPGKVSEVQYRQWFGELAAENQEQLRREWGAPPGDVFYYDGELLVPGMLNGNIFITVQPPRGFGEDPGKILHSPDCAPTHHYLAYYHWVRDIWQADAVVHVGTHGTLEWLPGKGMGLSRQCYPDLAIGDLPNVYPYLITIVGEGIQAKRRGAACLIGHLPPPMSHADIYEELAELEKLLDEYAHFKLNQPGNTEVVANLIREKVLAANLSEDLPEQPFDEYVQRLHAYVTDIKNMQIRVGLHVLGCPPQNDMLAEYLLALTRMDNGDIPSLPKTIAAVYGYDYYELIEQSGQLLPDGSKTCGALLDDIRDHCRQVVTLLAECDFSIAETERILNLPWAVQAQQPLREQLRQVTRYICEKLVPSVGQTDQEITNLLRALESRYIEPGPAGSPTSGMADILPTGRNFYGVDPRTLPSPAAWEIGKTLGDGVIERYIREEGRYPENIGMVIWCGANMRSHGQCIAEFLYLLGVKPVWQKGSLRVVDLEIIPAPELKRPRIDVMARISGLLRDAMPTAAAWMDKAVGLVAQLDESPEVNYVRKHVLNDAKQLAAEGVDSCQAWEQACYRVFGCPPGAYGAGVGHLLEEKNWETVDDLAKVYVRWGAHAYGSKVNGAFVPQLFSKRLGSLDVTVKNEDNREVHMLNSDDFNAYHGGMIAAVRSLKGEAPRSYCGDSSDRQHVALRSLAEEFKRLFRGEVMNPKYIEGMKQHGYKGAADLAGVVAHCYEWDATSDVMEDWMYDGLAQKYALDGEMRQWMQEVNPWALQRIADKLLEAEQRGLWQADNETKQELQRLYLAIEGELEERGDENLKEKCNETMYLVNR</sequence>
<dbReference type="KEGG" id="mana:MAMMFC1_02846"/>
<protein>
    <submittedName>
        <fullName evidence="2">Aerobic cobaltochelatase subunit CobN</fullName>
        <ecNumber evidence="2">6.6.1.2</ecNumber>
    </submittedName>
</protein>
<dbReference type="CDD" id="cd10150">
    <property type="entry name" value="CobN_like"/>
    <property type="match status" value="1"/>
</dbReference>
<dbReference type="PANTHER" id="PTHR44119">
    <property type="entry name" value="MAGNESIUM-CHELATASE SUBUNIT CHLH, CHLOROPLASTIC"/>
    <property type="match status" value="1"/>
</dbReference>
<feature type="domain" description="CobN/magnesium chelatase" evidence="1">
    <location>
        <begin position="113"/>
        <end position="1214"/>
    </location>
</feature>
<evidence type="ECO:0000313" key="2">
    <source>
        <dbReference type="EMBL" id="BBB92161.1"/>
    </source>
</evidence>
<dbReference type="OrthoDB" id="9757976at2"/>
<dbReference type="PANTHER" id="PTHR44119:SF7">
    <property type="entry name" value="MAGNESIUM CHELATASE SUBUNIT"/>
    <property type="match status" value="1"/>
</dbReference>
<dbReference type="Proteomes" id="UP000276437">
    <property type="component" value="Chromosome"/>
</dbReference>
<keyword evidence="2" id="KW-0436">Ligase</keyword>
<dbReference type="AlphaFoldDB" id="A0A348AM63"/>
<accession>A0A348AM63</accession>
<dbReference type="InterPro" id="IPR003672">
    <property type="entry name" value="CobN/Mg_chltase"/>
</dbReference>
<name>A0A348AM63_9FIRM</name>
<dbReference type="Pfam" id="PF02514">
    <property type="entry name" value="CobN-Mg_chel"/>
    <property type="match status" value="1"/>
</dbReference>
<dbReference type="EMBL" id="AP018449">
    <property type="protein sequence ID" value="BBB92161.1"/>
    <property type="molecule type" value="Genomic_DNA"/>
</dbReference>
<evidence type="ECO:0000259" key="1">
    <source>
        <dbReference type="Pfam" id="PF02514"/>
    </source>
</evidence>
<dbReference type="InterPro" id="IPR011953">
    <property type="entry name" value="Cobalto_CobN"/>
</dbReference>
<dbReference type="GO" id="GO:0051116">
    <property type="term" value="F:cobaltochelatase activity"/>
    <property type="evidence" value="ECO:0007669"/>
    <property type="project" value="UniProtKB-EC"/>
</dbReference>
<dbReference type="GO" id="GO:0009236">
    <property type="term" value="P:cobalamin biosynthetic process"/>
    <property type="evidence" value="ECO:0007669"/>
    <property type="project" value="InterPro"/>
</dbReference>
<evidence type="ECO:0000313" key="3">
    <source>
        <dbReference type="Proteomes" id="UP000276437"/>
    </source>
</evidence>